<dbReference type="SUPFAM" id="SSF158472">
    <property type="entry name" value="HAMP domain-like"/>
    <property type="match status" value="1"/>
</dbReference>
<proteinExistence type="predicted"/>
<keyword evidence="9" id="KW-0067">ATP-binding</keyword>
<dbReference type="Gene3D" id="6.10.340.10">
    <property type="match status" value="1"/>
</dbReference>
<dbReference type="SMART" id="SM00387">
    <property type="entry name" value="HATPase_c"/>
    <property type="match status" value="1"/>
</dbReference>
<dbReference type="Gene3D" id="3.30.565.10">
    <property type="entry name" value="Histidine kinase-like ATPase, C-terminal domain"/>
    <property type="match status" value="1"/>
</dbReference>
<evidence type="ECO:0000256" key="10">
    <source>
        <dbReference type="SAM" id="Phobius"/>
    </source>
</evidence>
<dbReference type="Pfam" id="PF00512">
    <property type="entry name" value="HisKA"/>
    <property type="match status" value="1"/>
</dbReference>
<evidence type="ECO:0000259" key="12">
    <source>
        <dbReference type="PROSITE" id="PS50885"/>
    </source>
</evidence>
<dbReference type="EC" id="2.7.13.3" evidence="3"/>
<dbReference type="InterPro" id="IPR005467">
    <property type="entry name" value="His_kinase_dom"/>
</dbReference>
<evidence type="ECO:0000313" key="14">
    <source>
        <dbReference type="Proteomes" id="UP000076167"/>
    </source>
</evidence>
<dbReference type="InterPro" id="IPR036097">
    <property type="entry name" value="HisK_dim/P_sf"/>
</dbReference>
<feature type="domain" description="HAMP" evidence="12">
    <location>
        <begin position="166"/>
        <end position="221"/>
    </location>
</feature>
<evidence type="ECO:0000256" key="9">
    <source>
        <dbReference type="ARBA" id="ARBA00022840"/>
    </source>
</evidence>
<evidence type="ECO:0000259" key="11">
    <source>
        <dbReference type="PROSITE" id="PS50109"/>
    </source>
</evidence>
<dbReference type="Pfam" id="PF02518">
    <property type="entry name" value="HATPase_c"/>
    <property type="match status" value="1"/>
</dbReference>
<keyword evidence="4" id="KW-1003">Cell membrane</keyword>
<dbReference type="InterPro" id="IPR050980">
    <property type="entry name" value="2C_sensor_his_kinase"/>
</dbReference>
<organism evidence="13 14">
    <name type="scientific">Thalassospira xiamenensis</name>
    <dbReference type="NCBI Taxonomy" id="220697"/>
    <lineage>
        <taxon>Bacteria</taxon>
        <taxon>Pseudomonadati</taxon>
        <taxon>Pseudomonadota</taxon>
        <taxon>Alphaproteobacteria</taxon>
        <taxon>Rhodospirillales</taxon>
        <taxon>Thalassospiraceae</taxon>
        <taxon>Thalassospira</taxon>
    </lineage>
</organism>
<dbReference type="SMART" id="SM00388">
    <property type="entry name" value="HisKA"/>
    <property type="match status" value="1"/>
</dbReference>
<dbReference type="SUPFAM" id="SSF55874">
    <property type="entry name" value="ATPase domain of HSP90 chaperone/DNA topoisomerase II/histidine kinase"/>
    <property type="match status" value="1"/>
</dbReference>
<keyword evidence="14" id="KW-1185">Reference proteome</keyword>
<dbReference type="Proteomes" id="UP000076167">
    <property type="component" value="Unassembled WGS sequence"/>
</dbReference>
<evidence type="ECO:0000256" key="6">
    <source>
        <dbReference type="ARBA" id="ARBA00022679"/>
    </source>
</evidence>
<feature type="domain" description="Histidine kinase" evidence="11">
    <location>
        <begin position="229"/>
        <end position="448"/>
    </location>
</feature>
<keyword evidence="10" id="KW-1133">Transmembrane helix</keyword>
<dbReference type="CDD" id="cd00082">
    <property type="entry name" value="HisKA"/>
    <property type="match status" value="1"/>
</dbReference>
<comment type="subcellular location">
    <subcellularLocation>
        <location evidence="2">Cell membrane</location>
        <topology evidence="2">Multi-pass membrane protein</topology>
    </subcellularLocation>
</comment>
<dbReference type="Pfam" id="PF00672">
    <property type="entry name" value="HAMP"/>
    <property type="match status" value="1"/>
</dbReference>
<dbReference type="InterPro" id="IPR004358">
    <property type="entry name" value="Sig_transdc_His_kin-like_C"/>
</dbReference>
<dbReference type="PROSITE" id="PS50885">
    <property type="entry name" value="HAMP"/>
    <property type="match status" value="1"/>
</dbReference>
<evidence type="ECO:0000256" key="3">
    <source>
        <dbReference type="ARBA" id="ARBA00012438"/>
    </source>
</evidence>
<keyword evidence="10" id="KW-0472">Membrane</keyword>
<keyword evidence="8" id="KW-0418">Kinase</keyword>
<dbReference type="PANTHER" id="PTHR44936:SF10">
    <property type="entry name" value="SENSOR PROTEIN RSTB"/>
    <property type="match status" value="1"/>
</dbReference>
<evidence type="ECO:0000256" key="1">
    <source>
        <dbReference type="ARBA" id="ARBA00000085"/>
    </source>
</evidence>
<dbReference type="EMBL" id="LPXL01000018">
    <property type="protein sequence ID" value="KZD04243.1"/>
    <property type="molecule type" value="Genomic_DNA"/>
</dbReference>
<dbReference type="PANTHER" id="PTHR44936">
    <property type="entry name" value="SENSOR PROTEIN CREC"/>
    <property type="match status" value="1"/>
</dbReference>
<dbReference type="Gene3D" id="1.10.287.130">
    <property type="match status" value="1"/>
</dbReference>
<dbReference type="InterPro" id="IPR036890">
    <property type="entry name" value="HATPase_C_sf"/>
</dbReference>
<sequence>MRGRLFWKILIGFALTFMAIWQGVWLLFTLYGDPPKPYHVGYLQEIARGYVETAARIVEAEGIGALEKAIAHWPEDERIRLSIEPDANRTARPVPDFIPEERFEEIRENGFLSRDAVSPVGLLVHLKFDVSDIVASIPERRRFNVPTPLVIAGVLGGLVFSGVLAWYLTRPIRQLQEGFERLSNGDLTWRLGEKIGRRRDEIADLARDFDVMAVRLQQLIEARDRLLNDVSHELRSPLARMQLAVGLARQKPERIEGSLDRIEKETIRLDELVGELLTLSRAESGASQNQTWLDIDHLLGRVVSDARFEAEATGIKVQTNLAIKRNWHGEVPVVAGNAELLRRAFENVVRNALRHSREGQLVRISSEADADRNVFCITISDQGPGIPAEQLENMFEPFIRGEPGINGAGFGLGLSIARRAIKAHGGEIAIRNRDGGGLDVLITLPFSNFVDPNVFGSAI</sequence>
<dbReference type="PROSITE" id="PS50109">
    <property type="entry name" value="HIS_KIN"/>
    <property type="match status" value="1"/>
</dbReference>
<evidence type="ECO:0000256" key="5">
    <source>
        <dbReference type="ARBA" id="ARBA00022553"/>
    </source>
</evidence>
<keyword evidence="10" id="KW-0812">Transmembrane</keyword>
<dbReference type="CDD" id="cd06225">
    <property type="entry name" value="HAMP"/>
    <property type="match status" value="1"/>
</dbReference>
<dbReference type="InterPro" id="IPR003661">
    <property type="entry name" value="HisK_dim/P_dom"/>
</dbReference>
<dbReference type="InterPro" id="IPR003594">
    <property type="entry name" value="HATPase_dom"/>
</dbReference>
<dbReference type="RefSeq" id="WP_063096064.1">
    <property type="nucleotide sequence ID" value="NZ_DHZG01000027.1"/>
</dbReference>
<evidence type="ECO:0000256" key="2">
    <source>
        <dbReference type="ARBA" id="ARBA00004651"/>
    </source>
</evidence>
<feature type="transmembrane region" description="Helical" evidence="10">
    <location>
        <begin position="6"/>
        <end position="28"/>
    </location>
</feature>
<reference evidence="13 14" key="1">
    <citation type="submission" date="2015-12" db="EMBL/GenBank/DDBJ databases">
        <title>Genome sequence of Thalassospira xiamenensis MCCC 1A03005.</title>
        <authorList>
            <person name="Lu L."/>
            <person name="Lai Q."/>
            <person name="Shao Z."/>
            <person name="Qian P."/>
        </authorList>
    </citation>
    <scope>NUCLEOTIDE SEQUENCE [LARGE SCALE GENOMIC DNA]</scope>
    <source>
        <strain evidence="13 14">MCCC 1A03005</strain>
    </source>
</reference>
<keyword evidence="6" id="KW-0808">Transferase</keyword>
<dbReference type="SUPFAM" id="SSF47384">
    <property type="entry name" value="Homodimeric domain of signal transducing histidine kinase"/>
    <property type="match status" value="1"/>
</dbReference>
<dbReference type="CDD" id="cd00075">
    <property type="entry name" value="HATPase"/>
    <property type="match status" value="1"/>
</dbReference>
<dbReference type="InterPro" id="IPR003660">
    <property type="entry name" value="HAMP_dom"/>
</dbReference>
<accession>A0ABR5Y276</accession>
<gene>
    <name evidence="13" type="ORF">AUP40_15780</name>
</gene>
<protein>
    <recommendedName>
        <fullName evidence="3">histidine kinase</fullName>
        <ecNumber evidence="3">2.7.13.3</ecNumber>
    </recommendedName>
</protein>
<name>A0ABR5Y276_9PROT</name>
<dbReference type="SMART" id="SM00304">
    <property type="entry name" value="HAMP"/>
    <property type="match status" value="1"/>
</dbReference>
<comment type="catalytic activity">
    <reaction evidence="1">
        <text>ATP + protein L-histidine = ADP + protein N-phospho-L-histidine.</text>
        <dbReference type="EC" id="2.7.13.3"/>
    </reaction>
</comment>
<evidence type="ECO:0000256" key="4">
    <source>
        <dbReference type="ARBA" id="ARBA00022475"/>
    </source>
</evidence>
<evidence type="ECO:0000313" key="13">
    <source>
        <dbReference type="EMBL" id="KZD04243.1"/>
    </source>
</evidence>
<comment type="caution">
    <text evidence="13">The sequence shown here is derived from an EMBL/GenBank/DDBJ whole genome shotgun (WGS) entry which is preliminary data.</text>
</comment>
<evidence type="ECO:0000256" key="7">
    <source>
        <dbReference type="ARBA" id="ARBA00022741"/>
    </source>
</evidence>
<evidence type="ECO:0000256" key="8">
    <source>
        <dbReference type="ARBA" id="ARBA00022777"/>
    </source>
</evidence>
<feature type="transmembrane region" description="Helical" evidence="10">
    <location>
        <begin position="149"/>
        <end position="168"/>
    </location>
</feature>
<keyword evidence="5" id="KW-0597">Phosphoprotein</keyword>
<dbReference type="PRINTS" id="PR00344">
    <property type="entry name" value="BCTRLSENSOR"/>
</dbReference>
<keyword evidence="7" id="KW-0547">Nucleotide-binding</keyword>